<dbReference type="InterPro" id="IPR008930">
    <property type="entry name" value="Terpenoid_cyclase/PrenylTrfase"/>
</dbReference>
<dbReference type="GO" id="GO:0003824">
    <property type="term" value="F:catalytic activity"/>
    <property type="evidence" value="ECO:0007669"/>
    <property type="project" value="InterPro"/>
</dbReference>
<dbReference type="PANTHER" id="PTHR10559:SF18">
    <property type="entry name" value="TRANSCOBALAMIN II"/>
    <property type="match status" value="1"/>
</dbReference>
<dbReference type="EMBL" id="NZBU01000008">
    <property type="protein sequence ID" value="MAG22097.1"/>
    <property type="molecule type" value="Genomic_DNA"/>
</dbReference>
<reference evidence="4" key="1">
    <citation type="submission" date="2017-09" db="EMBL/GenBank/DDBJ databases">
        <title>The Reconstruction of 2,631 Draft Metagenome-Assembled Genomes from the Global Oceans.</title>
        <authorList>
            <person name="Tully B.J."/>
            <person name="Graham E.D."/>
            <person name="Heidelberg J.F."/>
        </authorList>
    </citation>
    <scope>NUCLEOTIDE SEQUENCE [LARGE SCALE GENOMIC DNA]</scope>
</reference>
<dbReference type="AlphaFoldDB" id="A0A2D6M102"/>
<dbReference type="InterPro" id="IPR051588">
    <property type="entry name" value="Cobalamin_Transport"/>
</dbReference>
<dbReference type="SUPFAM" id="SSF48239">
    <property type="entry name" value="Terpenoid cyclases/Protein prenyltransferases"/>
    <property type="match status" value="1"/>
</dbReference>
<organism evidence="3 4">
    <name type="scientific">Candidatus Iainarchaeum sp</name>
    <dbReference type="NCBI Taxonomy" id="3101447"/>
    <lineage>
        <taxon>Archaea</taxon>
        <taxon>Candidatus Iainarchaeota</taxon>
        <taxon>Candidatus Iainarchaeia</taxon>
        <taxon>Candidatus Iainarchaeales</taxon>
        <taxon>Candidatus Iainarchaeaceae</taxon>
        <taxon>Candidatus Iainarchaeum</taxon>
    </lineage>
</organism>
<accession>A0A2D6M102</accession>
<sequence length="595" mass="62911">MEANFLKKVIVLVLCFAMFFGAVQAKDVTVIFNFPEGTTDIVDTVSVNEDANAFTAVALAAQNNGVELDLSYYDPPGGFFVNSIDGVAPGTSEYWGLFINYLFSMTDGMSTYIPEDNDIVEFAIVGFDFSQLELTVEVLGEAGTGVNNAELFINNSPVQIGITDNEGLFTGDVGLKKGSYTITARKDGEKVSKSFIVTDYEPQSVSLAFNSIVANAVQWLVSNQGSNGEIGSHAVWGNSFTLMALSLSEENEGTKQSAMDYLLANQKEDTGFSYPGFDSDILHTALSTIALLVNGQTIEDFAKGSVTSIDYLLDGQEDDGGFSGWNTSDSDTTSWASLALLSVGGPLPTKNGLSPTDFLLSVQNEDGGFPYGAGQDSGLDYTAEAIMTFAAASYPKEGSADDALSFIVNEKDNAGCLSNAYTTALGAMALEAYGGDSAELLECLEQMQLPDNGFGRDGENSNAVDTALAVIALSGKTLPLIVVEQGGDGDAIQVESIVQFNVSITNNGKVPANDVHISLEGIPQDWILVGQSNLELGEIRSGQTKEAEIFVEMNGAGVYSIKAIVSAVGVLGDVYSNTLSLDIASADLSVNIERD</sequence>
<evidence type="ECO:0000259" key="2">
    <source>
        <dbReference type="Pfam" id="PF00432"/>
    </source>
</evidence>
<dbReference type="Gene3D" id="2.170.130.30">
    <property type="match status" value="1"/>
</dbReference>
<gene>
    <name evidence="3" type="ORF">CL943_02220</name>
</gene>
<evidence type="ECO:0000313" key="3">
    <source>
        <dbReference type="EMBL" id="MAG22097.1"/>
    </source>
</evidence>
<evidence type="ECO:0000313" key="4">
    <source>
        <dbReference type="Proteomes" id="UP000226592"/>
    </source>
</evidence>
<comment type="caution">
    <text evidence="3">The sequence shown here is derived from an EMBL/GenBank/DDBJ whole genome shotgun (WGS) entry which is preliminary data.</text>
</comment>
<dbReference type="CDD" id="cd00688">
    <property type="entry name" value="ISOPREN_C2_like"/>
    <property type="match status" value="1"/>
</dbReference>
<evidence type="ECO:0000256" key="1">
    <source>
        <dbReference type="ARBA" id="ARBA00022737"/>
    </source>
</evidence>
<feature type="domain" description="Prenyltransferase alpha-alpha toroid" evidence="2">
    <location>
        <begin position="234"/>
        <end position="410"/>
    </location>
</feature>
<proteinExistence type="predicted"/>
<name>A0A2D6M102_9ARCH</name>
<keyword evidence="1" id="KW-0677">Repeat</keyword>
<dbReference type="PANTHER" id="PTHR10559">
    <property type="entry name" value="TRANSCOBALAMIN-1/GASTRIC INTRINSIC FACTOR"/>
    <property type="match status" value="1"/>
</dbReference>
<dbReference type="Gene3D" id="1.50.10.20">
    <property type="match status" value="3"/>
</dbReference>
<dbReference type="InterPro" id="IPR001330">
    <property type="entry name" value="Prenyltrans"/>
</dbReference>
<protein>
    <recommendedName>
        <fullName evidence="2">Prenyltransferase alpha-alpha toroid domain-containing protein</fullName>
    </recommendedName>
</protein>
<dbReference type="Pfam" id="PF00432">
    <property type="entry name" value="Prenyltrans"/>
    <property type="match status" value="1"/>
</dbReference>
<dbReference type="Proteomes" id="UP000226592">
    <property type="component" value="Unassembled WGS sequence"/>
</dbReference>